<accession>A0AAC9FGT9</accession>
<keyword evidence="1" id="KW-0472">Membrane</keyword>
<dbReference type="InterPro" id="IPR050879">
    <property type="entry name" value="Acyltransferase_3"/>
</dbReference>
<keyword evidence="5" id="KW-1185">Reference proteome</keyword>
<gene>
    <name evidence="4" type="ORF">ATM17_23075</name>
</gene>
<dbReference type="KEGG" id="smaz:LH19_22515"/>
<dbReference type="InterPro" id="IPR002656">
    <property type="entry name" value="Acyl_transf_3_dom"/>
</dbReference>
<keyword evidence="1" id="KW-0812">Transmembrane</keyword>
<dbReference type="GO" id="GO:0016020">
    <property type="term" value="C:membrane"/>
    <property type="evidence" value="ECO:0007669"/>
    <property type="project" value="TreeGrafter"/>
</dbReference>
<sequence length="622" mass="67909">MNGTIRSVIATEWARIFLTFLSANPVGCHFAQGKIMGEYRGDIQIFRALAVTLVLLFHLGIAGLPSGFLGVDIFFVISGYLMQKLHRNDHSAVSFYQRRARRLLPAYFATIFFTLIAAYWVTLPIDFAQTAHQAAFASIFSSNIGYWLQNSYFSKDNFNPLLHLWSLAVEVQFYIAFPLIAWLCRDRRWLLVGIALASFALCLVVLTVSPKTAFFMVPTRLWQFAIGMFAATWSGPADKRVGAASLAAMTVIPLIALGVDARDILYGHPGAAALAISGATAVALANPLDRRFVESAIGRALQRLGNISYSLYLAHWPVLVLLHYRPFGGTITGGGSVALFLVSLVLIGAAALALYGCFERPGPKIYTAKRAVLVATTLAGTAILAPSLQQTRFSGEQRQIFAGATDRSTYRCGKMFRIESPGESLCAIGKGEKTVLLIGDSHSDSIKQTFAKTASQNGFATYFSVDNTPLISGGNDADWLVHEAERKNADRVYLHFAPKNLNPAIILDAAHRLRSAGVQTVLIAPVPIYSGNVLVSLYDHDAHGKPLPRQTLVEYDKLNRAKLDAIGNGGVPIIEVAATMCDPVCRLTDANGDPAYFDDTHLTLSGARMIERLLNQDFEARR</sequence>
<feature type="transmembrane region" description="Helical" evidence="1">
    <location>
        <begin position="189"/>
        <end position="208"/>
    </location>
</feature>
<feature type="transmembrane region" description="Helical" evidence="1">
    <location>
        <begin position="67"/>
        <end position="82"/>
    </location>
</feature>
<dbReference type="Pfam" id="PF19040">
    <property type="entry name" value="SGNH"/>
    <property type="match status" value="1"/>
</dbReference>
<dbReference type="RefSeq" id="WP_082396038.1">
    <property type="nucleotide sequence ID" value="NZ_CP009429.1"/>
</dbReference>
<evidence type="ECO:0000259" key="3">
    <source>
        <dbReference type="Pfam" id="PF19040"/>
    </source>
</evidence>
<feature type="transmembrane region" description="Helical" evidence="1">
    <location>
        <begin position="162"/>
        <end position="182"/>
    </location>
</feature>
<dbReference type="AlphaFoldDB" id="A0AAC9FGT9"/>
<name>A0AAC9FGT9_SPHMC</name>
<feature type="transmembrane region" description="Helical" evidence="1">
    <location>
        <begin position="241"/>
        <end position="259"/>
    </location>
</feature>
<organism evidence="4 5">
    <name type="scientific">Sphingopyxis macrogoltabida</name>
    <name type="common">Sphingomonas macrogoltabidus</name>
    <dbReference type="NCBI Taxonomy" id="33050"/>
    <lineage>
        <taxon>Bacteria</taxon>
        <taxon>Pseudomonadati</taxon>
        <taxon>Pseudomonadota</taxon>
        <taxon>Alphaproteobacteria</taxon>
        <taxon>Sphingomonadales</taxon>
        <taxon>Sphingomonadaceae</taxon>
        <taxon>Sphingopyxis</taxon>
    </lineage>
</organism>
<dbReference type="GO" id="GO:0009103">
    <property type="term" value="P:lipopolysaccharide biosynthetic process"/>
    <property type="evidence" value="ECO:0007669"/>
    <property type="project" value="TreeGrafter"/>
</dbReference>
<keyword evidence="1" id="KW-1133">Transmembrane helix</keyword>
<evidence type="ECO:0000259" key="2">
    <source>
        <dbReference type="Pfam" id="PF01757"/>
    </source>
</evidence>
<feature type="domain" description="SGNH" evidence="3">
    <location>
        <begin position="422"/>
        <end position="614"/>
    </location>
</feature>
<feature type="transmembrane region" description="Helical" evidence="1">
    <location>
        <begin position="265"/>
        <end position="285"/>
    </location>
</feature>
<reference evidence="5" key="1">
    <citation type="submission" date="2015-11" db="EMBL/GenBank/DDBJ databases">
        <title>Complete genome sequence of a polyethylene-glycol degrader Sphingopyxis macrogoltabida 203N (NBRC 111659).</title>
        <authorList>
            <person name="Yoshiyuki O."/>
            <person name="Shouta N."/>
            <person name="Nagata Y."/>
            <person name="Numata M."/>
            <person name="Tsuchikane K."/>
            <person name="Hosoyama A."/>
            <person name="Yamazoe A."/>
            <person name="Tsuda M."/>
            <person name="Fujita N."/>
            <person name="Kawai F."/>
        </authorList>
    </citation>
    <scope>NUCLEOTIDE SEQUENCE [LARGE SCALE GENOMIC DNA]</scope>
    <source>
        <strain evidence="5">203N</strain>
    </source>
</reference>
<feature type="transmembrane region" description="Helical" evidence="1">
    <location>
        <begin position="370"/>
        <end position="388"/>
    </location>
</feature>
<feature type="transmembrane region" description="Helical" evidence="1">
    <location>
        <begin position="214"/>
        <end position="234"/>
    </location>
</feature>
<dbReference type="EMBL" id="CP013344">
    <property type="protein sequence ID" value="AMU91898.1"/>
    <property type="molecule type" value="Genomic_DNA"/>
</dbReference>
<feature type="transmembrane region" description="Helical" evidence="1">
    <location>
        <begin position="306"/>
        <end position="324"/>
    </location>
</feature>
<feature type="transmembrane region" description="Helical" evidence="1">
    <location>
        <begin position="336"/>
        <end position="358"/>
    </location>
</feature>
<evidence type="ECO:0000313" key="5">
    <source>
        <dbReference type="Proteomes" id="UP000076088"/>
    </source>
</evidence>
<dbReference type="Proteomes" id="UP000076088">
    <property type="component" value="Chromosome"/>
</dbReference>
<feature type="domain" description="Acyltransferase 3" evidence="2">
    <location>
        <begin position="42"/>
        <end position="350"/>
    </location>
</feature>
<evidence type="ECO:0000313" key="4">
    <source>
        <dbReference type="EMBL" id="AMU91898.1"/>
    </source>
</evidence>
<dbReference type="GO" id="GO:0016747">
    <property type="term" value="F:acyltransferase activity, transferring groups other than amino-acyl groups"/>
    <property type="evidence" value="ECO:0007669"/>
    <property type="project" value="InterPro"/>
</dbReference>
<dbReference type="PANTHER" id="PTHR23028">
    <property type="entry name" value="ACETYLTRANSFERASE"/>
    <property type="match status" value="1"/>
</dbReference>
<dbReference type="Pfam" id="PF01757">
    <property type="entry name" value="Acyl_transf_3"/>
    <property type="match status" value="1"/>
</dbReference>
<feature type="transmembrane region" description="Helical" evidence="1">
    <location>
        <begin position="103"/>
        <end position="121"/>
    </location>
</feature>
<protein>
    <recommendedName>
        <fullName evidence="6">Acyltransferase</fullName>
    </recommendedName>
</protein>
<dbReference type="PANTHER" id="PTHR23028:SF53">
    <property type="entry name" value="ACYL_TRANSF_3 DOMAIN-CONTAINING PROTEIN"/>
    <property type="match status" value="1"/>
</dbReference>
<proteinExistence type="predicted"/>
<evidence type="ECO:0008006" key="6">
    <source>
        <dbReference type="Google" id="ProtNLM"/>
    </source>
</evidence>
<dbReference type="InterPro" id="IPR043968">
    <property type="entry name" value="SGNH"/>
</dbReference>
<reference evidence="4 5" key="2">
    <citation type="journal article" date="2016" name="Genome Announc.">
        <title>Complete Genome Sequence of Sphingopyxis macrogoltabida Strain 203N (NBRC 111659), a Polyethylene Glycol Degrader.</title>
        <authorList>
            <person name="Ohtsubo Y."/>
            <person name="Nonoyama S."/>
            <person name="Nagata Y."/>
            <person name="Numata M."/>
            <person name="Tsuchikane K."/>
            <person name="Hosoyama A."/>
            <person name="Yamazoe A."/>
            <person name="Tsuda M."/>
            <person name="Fujita N."/>
            <person name="Kawai F."/>
        </authorList>
    </citation>
    <scope>NUCLEOTIDE SEQUENCE [LARGE SCALE GENOMIC DNA]</scope>
    <source>
        <strain evidence="4 5">203N</strain>
    </source>
</reference>
<evidence type="ECO:0000256" key="1">
    <source>
        <dbReference type="SAM" id="Phobius"/>
    </source>
</evidence>